<dbReference type="InterPro" id="IPR045851">
    <property type="entry name" value="AMP-bd_C_sf"/>
</dbReference>
<dbReference type="OrthoDB" id="9787658at2"/>
<dbReference type="HOGENOM" id="CLU_026234_2_0_6"/>
<dbReference type="KEGG" id="cja:CJA_0099"/>
<dbReference type="RefSeq" id="WP_012485782.1">
    <property type="nucleotide sequence ID" value="NC_010995.1"/>
</dbReference>
<keyword evidence="4" id="KW-1185">Reference proteome</keyword>
<dbReference type="InterPro" id="IPR000873">
    <property type="entry name" value="AMP-dep_synth/lig_dom"/>
</dbReference>
<evidence type="ECO:0000313" key="4">
    <source>
        <dbReference type="Proteomes" id="UP000001036"/>
    </source>
</evidence>
<reference evidence="3 4" key="1">
    <citation type="journal article" date="2008" name="J. Bacteriol.">
        <title>Insights into plant cell wall degradation from the genome sequence of the soil bacterium Cellvibrio japonicus.</title>
        <authorList>
            <person name="Deboy R.T."/>
            <person name="Mongodin E.F."/>
            <person name="Fouts D.E."/>
            <person name="Tailford L.E."/>
            <person name="Khouri H."/>
            <person name="Emerson J.B."/>
            <person name="Mohamoud Y."/>
            <person name="Watkins K."/>
            <person name="Henrissat B."/>
            <person name="Gilbert H.J."/>
            <person name="Nelson K.E."/>
        </authorList>
    </citation>
    <scope>NUCLEOTIDE SEQUENCE [LARGE SCALE GENOMIC DNA]</scope>
    <source>
        <strain evidence="3 4">Ueda107</strain>
    </source>
</reference>
<dbReference type="EMBL" id="CP000934">
    <property type="protein sequence ID" value="ACE82981.1"/>
    <property type="molecule type" value="Genomic_DNA"/>
</dbReference>
<dbReference type="eggNOG" id="COG0318">
    <property type="taxonomic scope" value="Bacteria"/>
</dbReference>
<dbReference type="GO" id="GO:0016874">
    <property type="term" value="F:ligase activity"/>
    <property type="evidence" value="ECO:0007669"/>
    <property type="project" value="UniProtKB-KW"/>
</dbReference>
<dbReference type="InterPro" id="IPR042099">
    <property type="entry name" value="ANL_N_sf"/>
</dbReference>
<evidence type="ECO:0000259" key="2">
    <source>
        <dbReference type="Pfam" id="PF00501"/>
    </source>
</evidence>
<dbReference type="Gene3D" id="3.40.50.12780">
    <property type="entry name" value="N-terminal domain of ligase-like"/>
    <property type="match status" value="1"/>
</dbReference>
<dbReference type="STRING" id="498211.CJA_0099"/>
<protein>
    <submittedName>
        <fullName evidence="3">AMP-ligase</fullName>
    </submittedName>
</protein>
<dbReference type="PANTHER" id="PTHR43767:SF8">
    <property type="entry name" value="LONG-CHAIN-FATTY-ACID--COA LIGASE"/>
    <property type="match status" value="1"/>
</dbReference>
<dbReference type="PANTHER" id="PTHR43767">
    <property type="entry name" value="LONG-CHAIN-FATTY-ACID--COA LIGASE"/>
    <property type="match status" value="1"/>
</dbReference>
<dbReference type="Gene3D" id="3.30.300.30">
    <property type="match status" value="1"/>
</dbReference>
<dbReference type="SUPFAM" id="SSF56801">
    <property type="entry name" value="Acetyl-CoA synthetase-like"/>
    <property type="match status" value="1"/>
</dbReference>
<gene>
    <name evidence="3" type="primary">pigH</name>
    <name evidence="3" type="ordered locus">CJA_0099</name>
</gene>
<dbReference type="Proteomes" id="UP000001036">
    <property type="component" value="Chromosome"/>
</dbReference>
<sequence length="460" mass="49277">MPVTHPLTMLPALALNHPVALIEPYIPDQVLAIHKGRQITQAGFLQELQQVAAHLPDAGFVFNLCEDRYHFLLGFCAILLRGAVNLLPPNRQPVTLAELAQDYPGCYCLVDQAQDLHSQLPSTNIVAILAGITPAAAGPVPTIPAQQLAAVAFTSGSTGKSRPNAKCFGTLAATARLLGARFSHNLPTPRLVGTVPPQHMYGLETTLFMVLQAGCAMYSGKPFYPADVQQLLLHIAEPVILITTPIHLRALVSAGLDMPGLAGIISATAPLDPVLATAAEHCFQAPLWEIYGCTEAGSMATRRPTQTTHWQLLDGFHLEVDDEGALARAPHLPDAAPIQDQLSLVANDTFLLCGRNADMINVAGKRASLAHLTLQLLQVEGVTDGVIFLPPHTGHTELRPVALVVSDLPEKQILAALALRLDAALLPRPLRKVAALPRNETGKLTAAALHHLWEQTHARP</sequence>
<evidence type="ECO:0000256" key="1">
    <source>
        <dbReference type="ARBA" id="ARBA00022598"/>
    </source>
</evidence>
<evidence type="ECO:0000313" key="3">
    <source>
        <dbReference type="EMBL" id="ACE82981.1"/>
    </source>
</evidence>
<accession>B3PFI3</accession>
<keyword evidence="1 3" id="KW-0436">Ligase</keyword>
<dbReference type="InterPro" id="IPR050237">
    <property type="entry name" value="ATP-dep_AMP-bd_enzyme"/>
</dbReference>
<name>B3PFI3_CELJU</name>
<dbReference type="AlphaFoldDB" id="B3PFI3"/>
<organism evidence="3 4">
    <name type="scientific">Cellvibrio japonicus (strain Ueda107)</name>
    <name type="common">Pseudomonas fluorescens subsp. cellulosa</name>
    <dbReference type="NCBI Taxonomy" id="498211"/>
    <lineage>
        <taxon>Bacteria</taxon>
        <taxon>Pseudomonadati</taxon>
        <taxon>Pseudomonadota</taxon>
        <taxon>Gammaproteobacteria</taxon>
        <taxon>Cellvibrionales</taxon>
        <taxon>Cellvibrionaceae</taxon>
        <taxon>Cellvibrio</taxon>
    </lineage>
</organism>
<proteinExistence type="predicted"/>
<feature type="domain" description="AMP-dependent synthetase/ligase" evidence="2">
    <location>
        <begin position="28"/>
        <end position="309"/>
    </location>
</feature>
<dbReference type="Pfam" id="PF00501">
    <property type="entry name" value="AMP-binding"/>
    <property type="match status" value="1"/>
</dbReference>